<organism evidence="18 19">
    <name type="scientific">Mammaliicoccus sciuri</name>
    <name type="common">Staphylococcus sciuri</name>
    <dbReference type="NCBI Taxonomy" id="1296"/>
    <lineage>
        <taxon>Bacteria</taxon>
        <taxon>Bacillati</taxon>
        <taxon>Bacillota</taxon>
        <taxon>Bacilli</taxon>
        <taxon>Bacillales</taxon>
        <taxon>Staphylococcaceae</taxon>
        <taxon>Mammaliicoccus</taxon>
    </lineage>
</organism>
<dbReference type="GO" id="GO:0003723">
    <property type="term" value="F:RNA binding"/>
    <property type="evidence" value="ECO:0007669"/>
    <property type="project" value="UniProtKB-UniRule"/>
</dbReference>
<dbReference type="GO" id="GO:0032299">
    <property type="term" value="C:ribonuclease H2 complex"/>
    <property type="evidence" value="ECO:0007669"/>
    <property type="project" value="TreeGrafter"/>
</dbReference>
<dbReference type="InterPro" id="IPR022898">
    <property type="entry name" value="RNase_HII"/>
</dbReference>
<dbReference type="Pfam" id="PF01351">
    <property type="entry name" value="RNase_HII"/>
    <property type="match status" value="1"/>
</dbReference>
<evidence type="ECO:0000256" key="2">
    <source>
        <dbReference type="ARBA" id="ARBA00001946"/>
    </source>
</evidence>
<dbReference type="RefSeq" id="WP_058591380.1">
    <property type="nucleotide sequence ID" value="NZ_CP022046.2"/>
</dbReference>
<evidence type="ECO:0000256" key="9">
    <source>
        <dbReference type="ARBA" id="ARBA00022722"/>
    </source>
</evidence>
<dbReference type="SUPFAM" id="SSF53098">
    <property type="entry name" value="Ribonuclease H-like"/>
    <property type="match status" value="1"/>
</dbReference>
<accession>A0AAI8GTU1</accession>
<keyword evidence="10 14" id="KW-0479">Metal-binding</keyword>
<evidence type="ECO:0000256" key="8">
    <source>
        <dbReference type="ARBA" id="ARBA00022490"/>
    </source>
</evidence>
<dbReference type="AlphaFoldDB" id="A0AAI8GTU1"/>
<dbReference type="GO" id="GO:0004523">
    <property type="term" value="F:RNA-DNA hybrid ribonuclease activity"/>
    <property type="evidence" value="ECO:0007669"/>
    <property type="project" value="UniProtKB-UniRule"/>
</dbReference>
<keyword evidence="8 14" id="KW-0963">Cytoplasm</keyword>
<keyword evidence="12 14" id="KW-0378">Hydrolase</keyword>
<dbReference type="Gene3D" id="3.30.420.10">
    <property type="entry name" value="Ribonuclease H-like superfamily/Ribonuclease H"/>
    <property type="match status" value="1"/>
</dbReference>
<dbReference type="InterPro" id="IPR001352">
    <property type="entry name" value="RNase_HII/HIII"/>
</dbReference>
<dbReference type="KEGG" id="sscu:CEP64_07275"/>
<evidence type="ECO:0000256" key="6">
    <source>
        <dbReference type="ARBA" id="ARBA00012180"/>
    </source>
</evidence>
<comment type="catalytic activity">
    <reaction evidence="1 14 15 16">
        <text>Endonucleolytic cleavage to 5'-phosphomonoester.</text>
        <dbReference type="EC" id="3.1.26.4"/>
    </reaction>
</comment>
<sequence>MKQKSIKEIVEEIKQYLTIQEVEASPYNEDERKGVQSALSKRIKQLEKIEQLHDKYIQMNQYEKQVLDLNKDAVICGIDEVGRGPLAGPVVASAVILEQNHQYLGITDSKALSQAKRSYFEQEIYNRARAVGIGIATVEEIDELNIYEATKVAMQRAIDQLLIKPDHLLIDAMKLDNDIPQTSIIKGDLNSVSIAAASVIAKEYRDKLMSQYHIDYPGYDFDKNKGYGTKAHLEGLENYGITPIHRKTFEPIKSKVKY</sequence>
<evidence type="ECO:0000259" key="17">
    <source>
        <dbReference type="PROSITE" id="PS51975"/>
    </source>
</evidence>
<dbReference type="GO" id="GO:0030145">
    <property type="term" value="F:manganese ion binding"/>
    <property type="evidence" value="ECO:0007669"/>
    <property type="project" value="UniProtKB-UniRule"/>
</dbReference>
<dbReference type="GO" id="GO:0043137">
    <property type="term" value="P:DNA replication, removal of RNA primer"/>
    <property type="evidence" value="ECO:0007669"/>
    <property type="project" value="TreeGrafter"/>
</dbReference>
<dbReference type="CDD" id="cd07182">
    <property type="entry name" value="RNase_HII_bacteria_HII_like"/>
    <property type="match status" value="1"/>
</dbReference>
<evidence type="ECO:0000256" key="1">
    <source>
        <dbReference type="ARBA" id="ARBA00000077"/>
    </source>
</evidence>
<evidence type="ECO:0000256" key="13">
    <source>
        <dbReference type="ARBA" id="ARBA00023211"/>
    </source>
</evidence>
<feature type="binding site" evidence="14 15">
    <location>
        <position position="80"/>
    </location>
    <ligand>
        <name>a divalent metal cation</name>
        <dbReference type="ChEBI" id="CHEBI:60240"/>
    </ligand>
</feature>
<dbReference type="EC" id="3.1.26.4" evidence="6 14"/>
<comment type="cofactor">
    <cofactor evidence="2">
        <name>Mg(2+)</name>
        <dbReference type="ChEBI" id="CHEBI:18420"/>
    </cofactor>
</comment>
<comment type="cofactor">
    <cofactor evidence="14 15">
        <name>Mn(2+)</name>
        <dbReference type="ChEBI" id="CHEBI:29035"/>
    </cofactor>
    <cofactor evidence="14 15">
        <name>Mg(2+)</name>
        <dbReference type="ChEBI" id="CHEBI:18420"/>
    </cofactor>
    <text evidence="14 15">Manganese or magnesium. Binds 1 divalent metal ion per monomer in the absence of substrate. May bind a second metal ion after substrate binding.</text>
</comment>
<evidence type="ECO:0000256" key="10">
    <source>
        <dbReference type="ARBA" id="ARBA00022723"/>
    </source>
</evidence>
<proteinExistence type="inferred from homology"/>
<keyword evidence="13 14" id="KW-0464">Manganese</keyword>
<dbReference type="InterPro" id="IPR012337">
    <property type="entry name" value="RNaseH-like_sf"/>
</dbReference>
<dbReference type="NCBIfam" id="NF000595">
    <property type="entry name" value="PRK00015.1-3"/>
    <property type="match status" value="1"/>
</dbReference>
<reference evidence="19" key="1">
    <citation type="submission" date="2017-06" db="EMBL/GenBank/DDBJ databases">
        <title>FDA dAtabase for Regulatory Grade micrObial Sequences (FDA-ARGOS): Supporting development and validation of Infectious Disease Dx tests.</title>
        <authorList>
            <person name="Goldberg B."/>
            <person name="Campos J."/>
            <person name="Tallon L."/>
            <person name="Sadzewicz L."/>
            <person name="Sengamalay N."/>
            <person name="Ott S."/>
            <person name="Godinez A."/>
            <person name="Nagaraj S."/>
            <person name="Vavikolanu K."/>
            <person name="Nadendla S."/>
            <person name="George J."/>
            <person name="Geyer C."/>
            <person name="Sichtig H."/>
        </authorList>
    </citation>
    <scope>NUCLEOTIDE SEQUENCE [LARGE SCALE GENOMIC DNA]</scope>
    <source>
        <strain evidence="19">FDAARGOS_285</strain>
    </source>
</reference>
<dbReference type="PANTHER" id="PTHR10954:SF18">
    <property type="entry name" value="RIBONUCLEASE HII"/>
    <property type="match status" value="1"/>
</dbReference>
<dbReference type="GO" id="GO:0005737">
    <property type="term" value="C:cytoplasm"/>
    <property type="evidence" value="ECO:0007669"/>
    <property type="project" value="UniProtKB-SubCell"/>
</dbReference>
<evidence type="ECO:0000256" key="14">
    <source>
        <dbReference type="HAMAP-Rule" id="MF_00052"/>
    </source>
</evidence>
<dbReference type="PROSITE" id="PS51975">
    <property type="entry name" value="RNASE_H_2"/>
    <property type="match status" value="1"/>
</dbReference>
<feature type="domain" description="RNase H type-2" evidence="17">
    <location>
        <begin position="73"/>
        <end position="258"/>
    </location>
</feature>
<evidence type="ECO:0000256" key="5">
    <source>
        <dbReference type="ARBA" id="ARBA00007383"/>
    </source>
</evidence>
<feature type="binding site" evidence="14 15">
    <location>
        <position position="79"/>
    </location>
    <ligand>
        <name>a divalent metal cation</name>
        <dbReference type="ChEBI" id="CHEBI:60240"/>
    </ligand>
</feature>
<dbReference type="EMBL" id="CP022046">
    <property type="protein sequence ID" value="ASE34390.1"/>
    <property type="molecule type" value="Genomic_DNA"/>
</dbReference>
<comment type="subcellular location">
    <subcellularLocation>
        <location evidence="4 14">Cytoplasm</location>
    </subcellularLocation>
</comment>
<dbReference type="PANTHER" id="PTHR10954">
    <property type="entry name" value="RIBONUCLEASE H2 SUBUNIT A"/>
    <property type="match status" value="1"/>
</dbReference>
<keyword evidence="9 14" id="KW-0540">Nuclease</keyword>
<dbReference type="FunFam" id="3.30.420.10:FF:000006">
    <property type="entry name" value="Ribonuclease HII"/>
    <property type="match status" value="1"/>
</dbReference>
<dbReference type="NCBIfam" id="NF000594">
    <property type="entry name" value="PRK00015.1-1"/>
    <property type="match status" value="1"/>
</dbReference>
<evidence type="ECO:0000256" key="7">
    <source>
        <dbReference type="ARBA" id="ARBA00019179"/>
    </source>
</evidence>
<evidence type="ECO:0000313" key="19">
    <source>
        <dbReference type="Proteomes" id="UP000197058"/>
    </source>
</evidence>
<evidence type="ECO:0000313" key="18">
    <source>
        <dbReference type="EMBL" id="ASE34390.1"/>
    </source>
</evidence>
<comment type="similarity">
    <text evidence="5 14 16">Belongs to the RNase HII family.</text>
</comment>
<evidence type="ECO:0000256" key="12">
    <source>
        <dbReference type="ARBA" id="ARBA00022801"/>
    </source>
</evidence>
<evidence type="ECO:0000256" key="11">
    <source>
        <dbReference type="ARBA" id="ARBA00022759"/>
    </source>
</evidence>
<name>A0AAI8GTU1_MAMSC</name>
<evidence type="ECO:0000256" key="16">
    <source>
        <dbReference type="RuleBase" id="RU003515"/>
    </source>
</evidence>
<evidence type="ECO:0000256" key="15">
    <source>
        <dbReference type="PROSITE-ProRule" id="PRU01319"/>
    </source>
</evidence>
<evidence type="ECO:0000256" key="4">
    <source>
        <dbReference type="ARBA" id="ARBA00004496"/>
    </source>
</evidence>
<keyword evidence="11 14" id="KW-0255">Endonuclease</keyword>
<dbReference type="GO" id="GO:0006298">
    <property type="term" value="P:mismatch repair"/>
    <property type="evidence" value="ECO:0007669"/>
    <property type="project" value="TreeGrafter"/>
</dbReference>
<dbReference type="HAMAP" id="MF_00052_B">
    <property type="entry name" value="RNase_HII_B"/>
    <property type="match status" value="1"/>
</dbReference>
<dbReference type="InterPro" id="IPR024567">
    <property type="entry name" value="RNase_HII/HIII_dom"/>
</dbReference>
<evidence type="ECO:0000256" key="3">
    <source>
        <dbReference type="ARBA" id="ARBA00004065"/>
    </source>
</evidence>
<comment type="function">
    <text evidence="3 14 16">Endonuclease that specifically degrades the RNA of RNA-DNA hybrids.</text>
</comment>
<feature type="binding site" evidence="14 15">
    <location>
        <position position="171"/>
    </location>
    <ligand>
        <name>a divalent metal cation</name>
        <dbReference type="ChEBI" id="CHEBI:60240"/>
    </ligand>
</feature>
<dbReference type="InterPro" id="IPR036397">
    <property type="entry name" value="RNaseH_sf"/>
</dbReference>
<dbReference type="Proteomes" id="UP000197058">
    <property type="component" value="Chromosome"/>
</dbReference>
<protein>
    <recommendedName>
        <fullName evidence="7 14">Ribonuclease HII</fullName>
        <shortName evidence="14">RNase HII</shortName>
        <ecNumber evidence="6 14">3.1.26.4</ecNumber>
    </recommendedName>
</protein>
<gene>
    <name evidence="14" type="primary">rnhB</name>
    <name evidence="18" type="ORF">CEP64_07275</name>
</gene>